<organism evidence="1 2">
    <name type="scientific">Chitinophaga agri</name>
    <dbReference type="NCBI Taxonomy" id="2703787"/>
    <lineage>
        <taxon>Bacteria</taxon>
        <taxon>Pseudomonadati</taxon>
        <taxon>Bacteroidota</taxon>
        <taxon>Chitinophagia</taxon>
        <taxon>Chitinophagales</taxon>
        <taxon>Chitinophagaceae</taxon>
        <taxon>Chitinophaga</taxon>
    </lineage>
</organism>
<dbReference type="EMBL" id="CP048113">
    <property type="protein sequence ID" value="QHS60381.1"/>
    <property type="molecule type" value="Genomic_DNA"/>
</dbReference>
<evidence type="ECO:0000313" key="1">
    <source>
        <dbReference type="EMBL" id="QHS60381.1"/>
    </source>
</evidence>
<reference evidence="1 2" key="1">
    <citation type="submission" date="2020-01" db="EMBL/GenBank/DDBJ databases">
        <title>Complete genome sequence of Chitinophaga sp. H33E-04 isolated from quinoa roots.</title>
        <authorList>
            <person name="Weon H.-Y."/>
            <person name="Lee S.A."/>
        </authorList>
    </citation>
    <scope>NUCLEOTIDE SEQUENCE [LARGE SCALE GENOMIC DNA]</scope>
    <source>
        <strain evidence="1 2">H33E-04</strain>
    </source>
</reference>
<gene>
    <name evidence="1" type="ORF">GWR21_12465</name>
</gene>
<dbReference type="KEGG" id="chih:GWR21_12465"/>
<dbReference type="Proteomes" id="UP000476411">
    <property type="component" value="Chromosome"/>
</dbReference>
<dbReference type="RefSeq" id="WP_162332073.1">
    <property type="nucleotide sequence ID" value="NZ_CP048113.1"/>
</dbReference>
<keyword evidence="2" id="KW-1185">Reference proteome</keyword>
<evidence type="ECO:0000313" key="2">
    <source>
        <dbReference type="Proteomes" id="UP000476411"/>
    </source>
</evidence>
<name>A0A6B9ZG01_9BACT</name>
<sequence>MKAFTVVYNADRYMVKPLNGHSPRFLVKVHGQDVIFEHDLDGHIRAESNKVASMSLLLGLADKIEESAGM</sequence>
<accession>A0A6B9ZG01</accession>
<protein>
    <submittedName>
        <fullName evidence="1">Uncharacterized protein</fullName>
    </submittedName>
</protein>
<dbReference type="AlphaFoldDB" id="A0A6B9ZG01"/>
<proteinExistence type="predicted"/>